<dbReference type="AlphaFoldDB" id="A0AAV1Z716"/>
<sequence>MGIQPERQLDHFHNEITALRPVEQYLRIINIVYPLRMEKPVLRN</sequence>
<organism evidence="1 2">
    <name type="scientific">Larinioides sclopetarius</name>
    <dbReference type="NCBI Taxonomy" id="280406"/>
    <lineage>
        <taxon>Eukaryota</taxon>
        <taxon>Metazoa</taxon>
        <taxon>Ecdysozoa</taxon>
        <taxon>Arthropoda</taxon>
        <taxon>Chelicerata</taxon>
        <taxon>Arachnida</taxon>
        <taxon>Araneae</taxon>
        <taxon>Araneomorphae</taxon>
        <taxon>Entelegynae</taxon>
        <taxon>Araneoidea</taxon>
        <taxon>Araneidae</taxon>
        <taxon>Larinioides</taxon>
    </lineage>
</organism>
<dbReference type="EMBL" id="CAXIEN010000027">
    <property type="protein sequence ID" value="CAL1267289.1"/>
    <property type="molecule type" value="Genomic_DNA"/>
</dbReference>
<name>A0AAV1Z716_9ARAC</name>
<comment type="caution">
    <text evidence="1">The sequence shown here is derived from an EMBL/GenBank/DDBJ whole genome shotgun (WGS) entry which is preliminary data.</text>
</comment>
<accession>A0AAV1Z716</accession>
<reference evidence="1 2" key="1">
    <citation type="submission" date="2024-04" db="EMBL/GenBank/DDBJ databases">
        <authorList>
            <person name="Rising A."/>
            <person name="Reimegard J."/>
            <person name="Sonavane S."/>
            <person name="Akerstrom W."/>
            <person name="Nylinder S."/>
            <person name="Hedman E."/>
            <person name="Kallberg Y."/>
        </authorList>
    </citation>
    <scope>NUCLEOTIDE SEQUENCE [LARGE SCALE GENOMIC DNA]</scope>
</reference>
<protein>
    <submittedName>
        <fullName evidence="1">Uncharacterized protein</fullName>
    </submittedName>
</protein>
<evidence type="ECO:0000313" key="2">
    <source>
        <dbReference type="Proteomes" id="UP001497382"/>
    </source>
</evidence>
<keyword evidence="2" id="KW-1185">Reference proteome</keyword>
<gene>
    <name evidence="1" type="ORF">LARSCL_LOCUS3582</name>
</gene>
<dbReference type="Proteomes" id="UP001497382">
    <property type="component" value="Unassembled WGS sequence"/>
</dbReference>
<proteinExistence type="predicted"/>
<evidence type="ECO:0000313" key="1">
    <source>
        <dbReference type="EMBL" id="CAL1267289.1"/>
    </source>
</evidence>